<dbReference type="AlphaFoldDB" id="A0A1A9F266"/>
<dbReference type="EMBL" id="CP015839">
    <property type="protein sequence ID" value="ANG64192.1"/>
    <property type="molecule type" value="Genomic_DNA"/>
</dbReference>
<dbReference type="RefSeq" id="WP_067385584.1">
    <property type="nucleotide sequence ID" value="NZ_CP015839.1"/>
</dbReference>
<proteinExistence type="predicted"/>
<gene>
    <name evidence="1" type="ORF">A8C75_18070</name>
</gene>
<protein>
    <submittedName>
        <fullName evidence="1">Uncharacterized protein</fullName>
    </submittedName>
</protein>
<accession>A0A1A9F266</accession>
<organism evidence="1 2">
    <name type="scientific">Marinobacterium aestuarii</name>
    <dbReference type="NCBI Taxonomy" id="1821621"/>
    <lineage>
        <taxon>Bacteria</taxon>
        <taxon>Pseudomonadati</taxon>
        <taxon>Pseudomonadota</taxon>
        <taxon>Gammaproteobacteria</taxon>
        <taxon>Oceanospirillales</taxon>
        <taxon>Oceanospirillaceae</taxon>
        <taxon>Marinobacterium</taxon>
    </lineage>
</organism>
<keyword evidence="2" id="KW-1185">Reference proteome</keyword>
<evidence type="ECO:0000313" key="1">
    <source>
        <dbReference type="EMBL" id="ANG64192.1"/>
    </source>
</evidence>
<reference evidence="2" key="1">
    <citation type="submission" date="2016-05" db="EMBL/GenBank/DDBJ databases">
        <authorList>
            <person name="Baek K."/>
            <person name="Yang S.-J."/>
        </authorList>
    </citation>
    <scope>NUCLEOTIDE SEQUENCE [LARGE SCALE GENOMIC DNA]</scope>
    <source>
        <strain evidence="2">ST58-10</strain>
    </source>
</reference>
<dbReference type="KEGG" id="mars:A8C75_18070"/>
<reference evidence="1 2" key="2">
    <citation type="journal article" date="2018" name="Int. J. Syst. Evol. Microbiol.">
        <title>Marinobacterium aestuarii sp. nov., a benzene-degrading marine bacterium isolated from estuary sediment.</title>
        <authorList>
            <person name="Bae S.S."/>
            <person name="Jung J."/>
            <person name="Chung D."/>
            <person name="Baek K."/>
        </authorList>
    </citation>
    <scope>NUCLEOTIDE SEQUENCE [LARGE SCALE GENOMIC DNA]</scope>
    <source>
        <strain evidence="1 2">ST58-10</strain>
    </source>
</reference>
<dbReference type="OrthoDB" id="8441783at2"/>
<dbReference type="Proteomes" id="UP000078070">
    <property type="component" value="Chromosome"/>
</dbReference>
<sequence>MSKKPFGPSLYYASDKNVFEALTQRKVDVQTIYKLFESRNILISKKTSRDELAKYFARLNHDYYDHRDISSKLGVVPRRERITSMDIIGDVSVETIKICADALKKEMQQMGDVVQISRNGDNLAVNIQYSSFNYKLSEFSQVQVRDGVIEFIKTDAGYIIRNTQNDFINSTRDLLVIKAEKSNGVDFEKNKVSLFDITSHKLRNKFFYNLINTIPEHPKVDVTDVYVYKAKPDMDENETNELDQEFNDVHIERVLLRGRDVTRSELLNELVDDDTYYIIKAGWNIEDKLGTGNVYAVEAVFSDPVNCTGFSFLLRRVYPSESGKVSSRFRAPSKGEVDLVSRIIENRSRDLVLELREEFFGKK</sequence>
<name>A0A1A9F266_9GAMM</name>
<evidence type="ECO:0000313" key="2">
    <source>
        <dbReference type="Proteomes" id="UP000078070"/>
    </source>
</evidence>